<name>M2P772_9FIRM</name>
<dbReference type="EMBL" id="AGEJ01000024">
    <property type="protein sequence ID" value="EMD16127.1"/>
    <property type="molecule type" value="Genomic_DNA"/>
</dbReference>
<dbReference type="RefSeq" id="WP_004803719.1">
    <property type="nucleotide sequence ID" value="NZ_KB446649.1"/>
</dbReference>
<comment type="catalytic activity">
    <reaction evidence="12">
        <text>L-serine = pyruvate + NH4(+)</text>
        <dbReference type="Rhea" id="RHEA:19169"/>
        <dbReference type="ChEBI" id="CHEBI:15361"/>
        <dbReference type="ChEBI" id="CHEBI:28938"/>
        <dbReference type="ChEBI" id="CHEBI:33384"/>
        <dbReference type="EC" id="4.3.1.17"/>
    </reaction>
</comment>
<dbReference type="InterPro" id="IPR029009">
    <property type="entry name" value="ASB_dom_sf"/>
</dbReference>
<evidence type="ECO:0000256" key="3">
    <source>
        <dbReference type="ARBA" id="ARBA00008636"/>
    </source>
</evidence>
<dbReference type="InterPro" id="IPR005131">
    <property type="entry name" value="Ser_deHydtase_bsu"/>
</dbReference>
<evidence type="ECO:0000313" key="15">
    <source>
        <dbReference type="EMBL" id="EMD16127.1"/>
    </source>
</evidence>
<dbReference type="SUPFAM" id="SSF143548">
    <property type="entry name" value="Serine metabolism enzymes domain"/>
    <property type="match status" value="1"/>
</dbReference>
<keyword evidence="7" id="KW-0479">Metal-binding</keyword>
<keyword evidence="5" id="KW-0312">Gluconeogenesis</keyword>
<evidence type="ECO:0000256" key="6">
    <source>
        <dbReference type="ARBA" id="ARBA00022485"/>
    </source>
</evidence>
<comment type="caution">
    <text evidence="15">The sequence shown here is derived from an EMBL/GenBank/DDBJ whole genome shotgun (WGS) entry which is preliminary data.</text>
</comment>
<dbReference type="Pfam" id="PF03315">
    <property type="entry name" value="SDH_beta"/>
    <property type="match status" value="1"/>
</dbReference>
<keyword evidence="8" id="KW-0408">Iron</keyword>
<evidence type="ECO:0000256" key="11">
    <source>
        <dbReference type="ARBA" id="ARBA00041766"/>
    </source>
</evidence>
<evidence type="ECO:0000259" key="14">
    <source>
        <dbReference type="Pfam" id="PF03315"/>
    </source>
</evidence>
<evidence type="ECO:0000256" key="1">
    <source>
        <dbReference type="ARBA" id="ARBA00001966"/>
    </source>
</evidence>
<dbReference type="AlphaFoldDB" id="M2P772"/>
<evidence type="ECO:0000313" key="16">
    <source>
        <dbReference type="Proteomes" id="UP000011758"/>
    </source>
</evidence>
<protein>
    <recommendedName>
        <fullName evidence="4">L-serine ammonia-lyase</fullName>
        <ecNumber evidence="4">4.3.1.17</ecNumber>
    </recommendedName>
    <alternativeName>
        <fullName evidence="11">L-serine deaminase</fullName>
    </alternativeName>
</protein>
<feature type="domain" description="Serine dehydratase beta chain" evidence="14">
    <location>
        <begin position="3"/>
        <end position="58"/>
    </location>
</feature>
<evidence type="ECO:0000256" key="10">
    <source>
        <dbReference type="ARBA" id="ARBA00023239"/>
    </source>
</evidence>
<proteinExistence type="inferred from homology"/>
<dbReference type="PANTHER" id="PTHR30182">
    <property type="entry name" value="L-SERINE DEHYDRATASE"/>
    <property type="match status" value="1"/>
</dbReference>
<organism evidence="15 16">
    <name type="scientific">Eggerthia catenaformis OT 569 = DSM 20559</name>
    <dbReference type="NCBI Taxonomy" id="999415"/>
    <lineage>
        <taxon>Bacteria</taxon>
        <taxon>Bacillati</taxon>
        <taxon>Bacillota</taxon>
        <taxon>Erysipelotrichia</taxon>
        <taxon>Erysipelotrichales</taxon>
        <taxon>Coprobacillaceae</taxon>
        <taxon>Eggerthia</taxon>
    </lineage>
</organism>
<evidence type="ECO:0000256" key="12">
    <source>
        <dbReference type="ARBA" id="ARBA00049406"/>
    </source>
</evidence>
<accession>M2P772</accession>
<evidence type="ECO:0000256" key="7">
    <source>
        <dbReference type="ARBA" id="ARBA00022723"/>
    </source>
</evidence>
<evidence type="ECO:0000256" key="9">
    <source>
        <dbReference type="ARBA" id="ARBA00023014"/>
    </source>
</evidence>
<dbReference type="Proteomes" id="UP000011758">
    <property type="component" value="Unassembled WGS sequence"/>
</dbReference>
<evidence type="ECO:0000256" key="4">
    <source>
        <dbReference type="ARBA" id="ARBA00012093"/>
    </source>
</evidence>
<dbReference type="InterPro" id="IPR051318">
    <property type="entry name" value="Fe-S_L-Ser"/>
</dbReference>
<reference evidence="15 16" key="1">
    <citation type="submission" date="2013-02" db="EMBL/GenBank/DDBJ databases">
        <title>The Genome Sequence of Lactobacillus catenaformis F0143.</title>
        <authorList>
            <consortium name="The Broad Institute Genome Sequencing Platform"/>
            <person name="Earl A."/>
            <person name="Ward D."/>
            <person name="Feldgarden M."/>
            <person name="Gevers D."/>
            <person name="Izard J."/>
            <person name="Blanton J.M."/>
            <person name="Mathney J."/>
            <person name="Dewhirst F.E."/>
            <person name="Young S.K."/>
            <person name="Zeng Q."/>
            <person name="Gargeya S."/>
            <person name="Fitzgerald M."/>
            <person name="Haas B."/>
            <person name="Abouelleil A."/>
            <person name="Alvarado L."/>
            <person name="Arachchi H.M."/>
            <person name="Berlin A."/>
            <person name="Chapman S.B."/>
            <person name="Gearin G."/>
            <person name="Goldberg J."/>
            <person name="Griggs A."/>
            <person name="Gujja S."/>
            <person name="Hansen M."/>
            <person name="Heiman D."/>
            <person name="Howarth C."/>
            <person name="Larimer J."/>
            <person name="Lui A."/>
            <person name="MacDonald P.J.P."/>
            <person name="McCowen C."/>
            <person name="Montmayeur A."/>
            <person name="Murphy C."/>
            <person name="Neiman D."/>
            <person name="Pearson M."/>
            <person name="Priest M."/>
            <person name="Roberts A."/>
            <person name="Saif S."/>
            <person name="Shea T."/>
            <person name="Sisk P."/>
            <person name="Stolte C."/>
            <person name="Sykes S."/>
            <person name="Wortman J."/>
            <person name="Nusbaum C."/>
            <person name="Birren B."/>
        </authorList>
    </citation>
    <scope>NUCLEOTIDE SEQUENCE [LARGE SCALE GENOMIC DNA]</scope>
    <source>
        <strain evidence="15 16">OT 569</strain>
    </source>
</reference>
<dbReference type="eggNOG" id="COG1760">
    <property type="taxonomic scope" value="Bacteria"/>
</dbReference>
<dbReference type="EC" id="4.3.1.17" evidence="4"/>
<dbReference type="Pfam" id="PF03313">
    <property type="entry name" value="SDH_alpha"/>
    <property type="match status" value="1"/>
</dbReference>
<dbReference type="GO" id="GO:0046872">
    <property type="term" value="F:metal ion binding"/>
    <property type="evidence" value="ECO:0007669"/>
    <property type="project" value="UniProtKB-KW"/>
</dbReference>
<dbReference type="STRING" id="999415.HMPREF9943_01530"/>
<sequence>MQSLRELYKVGVGPSSSHTMGPMKIAEHIKKLYPYAQEVIVHLYGSLALTGKGHLTDKIMEKTFSPTKCTFTFSSDSLPKHPNGMIVDVIADQKISASIEAYSIGGGEIVFAGDHHQYKKEVYPQKTLEEILLYCESQGISLYDYVLAYEDEDIKGYLHMILDTMFRCIEKGLHTQGTIQGALKLKRVASSMYQQALNTHSETERGRLFLASYAYAVSEQNADGYTIVTAPTCGASGILPAVLYYAYSKMSMKKSDLIKALAIAGIFGNVVKTNATISGADGGCQAEVGTACAMAAAAMAWIYELNNSLIAYAAEMGLEHNLGLTCDPVMGYVQIPCIERNAFGAMRAVDSATLAKELGYLRKNKISFDTIVQVMKETGADLNSAYKETSLGGLAKEYKDIYED</sequence>
<evidence type="ECO:0000256" key="8">
    <source>
        <dbReference type="ARBA" id="ARBA00023004"/>
    </source>
</evidence>
<dbReference type="GO" id="GO:0003941">
    <property type="term" value="F:L-serine ammonia-lyase activity"/>
    <property type="evidence" value="ECO:0007669"/>
    <property type="project" value="UniProtKB-EC"/>
</dbReference>
<comment type="pathway">
    <text evidence="2">Carbohydrate biosynthesis; gluconeogenesis.</text>
</comment>
<feature type="domain" description="Serine dehydratase-like alpha subunit" evidence="13">
    <location>
        <begin position="150"/>
        <end position="395"/>
    </location>
</feature>
<comment type="similarity">
    <text evidence="3">Belongs to the iron-sulfur dependent L-serine dehydratase family.</text>
</comment>
<gene>
    <name evidence="15" type="ORF">HMPREF9943_01530</name>
</gene>
<dbReference type="OrthoDB" id="9805537at2"/>
<dbReference type="BioCyc" id="ECAT999415-HMP:GTTI-1585-MONOMER"/>
<keyword evidence="9" id="KW-0411">Iron-sulfur</keyword>
<comment type="cofactor">
    <cofactor evidence="1">
        <name>[4Fe-4S] cluster</name>
        <dbReference type="ChEBI" id="CHEBI:49883"/>
    </cofactor>
</comment>
<dbReference type="InterPro" id="IPR005130">
    <property type="entry name" value="Ser_deHydtase-like_asu"/>
</dbReference>
<evidence type="ECO:0000256" key="5">
    <source>
        <dbReference type="ARBA" id="ARBA00022432"/>
    </source>
</evidence>
<dbReference type="PATRIC" id="fig|999415.3.peg.1557"/>
<dbReference type="GO" id="GO:0051539">
    <property type="term" value="F:4 iron, 4 sulfur cluster binding"/>
    <property type="evidence" value="ECO:0007669"/>
    <property type="project" value="UniProtKB-KW"/>
</dbReference>
<dbReference type="GO" id="GO:0006094">
    <property type="term" value="P:gluconeogenesis"/>
    <property type="evidence" value="ECO:0007669"/>
    <property type="project" value="UniProtKB-KW"/>
</dbReference>
<keyword evidence="10 15" id="KW-0456">Lyase</keyword>
<evidence type="ECO:0000256" key="2">
    <source>
        <dbReference type="ARBA" id="ARBA00004742"/>
    </source>
</evidence>
<keyword evidence="16" id="KW-1185">Reference proteome</keyword>
<dbReference type="Gene3D" id="3.30.1330.90">
    <property type="entry name" value="D-3-phosphoglycerate dehydrogenase, domain 3"/>
    <property type="match status" value="1"/>
</dbReference>
<evidence type="ECO:0000259" key="13">
    <source>
        <dbReference type="Pfam" id="PF03313"/>
    </source>
</evidence>
<dbReference type="PANTHER" id="PTHR30182:SF1">
    <property type="entry name" value="L-SERINE DEHYDRATASE 1"/>
    <property type="match status" value="1"/>
</dbReference>
<keyword evidence="6" id="KW-0004">4Fe-4S</keyword>